<keyword evidence="3" id="KW-1185">Reference proteome</keyword>
<evidence type="ECO:0000313" key="2">
    <source>
        <dbReference type="EnsemblMetazoa" id="CJA08559.1"/>
    </source>
</evidence>
<evidence type="ECO:0000256" key="1">
    <source>
        <dbReference type="SAM" id="SignalP"/>
    </source>
</evidence>
<dbReference type="Proteomes" id="UP000005237">
    <property type="component" value="Unassembled WGS sequence"/>
</dbReference>
<accession>A0A8R1DPF8</accession>
<sequence length="254" mass="29726">MDSSPLGLFLFSLFFYFHLSSVCTDIELMSVGIETREILLKKTNKCVLKYLDNREPSKSITLLRFALERCALSNYFQLDEYGRRGKLGRPSGSTIINLFPLFQHPHLKNCNSFLFFGTSSHEMSAELEILASVDFKMLECKYLVVDKRKNVHGLRNYIHVPQLSETHLTDILWQYKADKDYIIEHLYISELEEIENFVDNLLKIRQLFAVQPCQVTVRLPRTFSAERLWQFAEDVLKNEDYVLLSVMAMEKFTE</sequence>
<evidence type="ECO:0000313" key="3">
    <source>
        <dbReference type="Proteomes" id="UP000005237"/>
    </source>
</evidence>
<feature type="chain" id="PRO_5035790560" evidence="1">
    <location>
        <begin position="25"/>
        <end position="254"/>
    </location>
</feature>
<dbReference type="EnsemblMetazoa" id="CJA08559.1">
    <property type="protein sequence ID" value="CJA08559.1"/>
    <property type="gene ID" value="WBGene00127763"/>
</dbReference>
<organism evidence="2 3">
    <name type="scientific">Caenorhabditis japonica</name>
    <dbReference type="NCBI Taxonomy" id="281687"/>
    <lineage>
        <taxon>Eukaryota</taxon>
        <taxon>Metazoa</taxon>
        <taxon>Ecdysozoa</taxon>
        <taxon>Nematoda</taxon>
        <taxon>Chromadorea</taxon>
        <taxon>Rhabditida</taxon>
        <taxon>Rhabditina</taxon>
        <taxon>Rhabditomorpha</taxon>
        <taxon>Rhabditoidea</taxon>
        <taxon>Rhabditidae</taxon>
        <taxon>Peloderinae</taxon>
        <taxon>Caenorhabditis</taxon>
    </lineage>
</organism>
<proteinExistence type="predicted"/>
<protein>
    <submittedName>
        <fullName evidence="2">Uncharacterized protein</fullName>
    </submittedName>
</protein>
<name>A0A8R1DPF8_CAEJA</name>
<feature type="signal peptide" evidence="1">
    <location>
        <begin position="1"/>
        <end position="24"/>
    </location>
</feature>
<dbReference type="OMA" id="CNSFLFF"/>
<dbReference type="AlphaFoldDB" id="A0A8R1DPF8"/>
<keyword evidence="1" id="KW-0732">Signal</keyword>
<reference evidence="2" key="2">
    <citation type="submission" date="2022-06" db="UniProtKB">
        <authorList>
            <consortium name="EnsemblMetazoa"/>
        </authorList>
    </citation>
    <scope>IDENTIFICATION</scope>
    <source>
        <strain evidence="2">DF5081</strain>
    </source>
</reference>
<reference evidence="3" key="1">
    <citation type="submission" date="2010-08" db="EMBL/GenBank/DDBJ databases">
        <authorList>
            <consortium name="Caenorhabditis japonica Sequencing Consortium"/>
            <person name="Wilson R.K."/>
        </authorList>
    </citation>
    <scope>NUCLEOTIDE SEQUENCE [LARGE SCALE GENOMIC DNA]</scope>
    <source>
        <strain evidence="3">DF5081</strain>
    </source>
</reference>